<name>A0ABR7D2C6_9BACT</name>
<evidence type="ECO:0000313" key="8">
    <source>
        <dbReference type="EMBL" id="MBC5622096.1"/>
    </source>
</evidence>
<dbReference type="EMBL" id="JACOOH010000005">
    <property type="protein sequence ID" value="MBC5622096.1"/>
    <property type="molecule type" value="Genomic_DNA"/>
</dbReference>
<protein>
    <submittedName>
        <fullName evidence="8">FtsQ-type POTRA domain-containing protein</fullName>
    </submittedName>
</protein>
<evidence type="ECO:0000256" key="4">
    <source>
        <dbReference type="ARBA" id="ARBA00022989"/>
    </source>
</evidence>
<feature type="transmembrane region" description="Helical" evidence="6">
    <location>
        <begin position="7"/>
        <end position="25"/>
    </location>
</feature>
<keyword evidence="4 6" id="KW-1133">Transmembrane helix</keyword>
<evidence type="ECO:0000256" key="1">
    <source>
        <dbReference type="ARBA" id="ARBA00022475"/>
    </source>
</evidence>
<keyword evidence="3 6" id="KW-0812">Transmembrane</keyword>
<keyword evidence="5" id="KW-0131">Cell cycle</keyword>
<evidence type="ECO:0000259" key="7">
    <source>
        <dbReference type="Pfam" id="PF08478"/>
    </source>
</evidence>
<gene>
    <name evidence="8" type="ORF">H8S64_13385</name>
</gene>
<keyword evidence="9" id="KW-1185">Reference proteome</keyword>
<evidence type="ECO:0000256" key="6">
    <source>
        <dbReference type="SAM" id="Phobius"/>
    </source>
</evidence>
<accession>A0ABR7D2C6</accession>
<evidence type="ECO:0000313" key="9">
    <source>
        <dbReference type="Proteomes" id="UP000646484"/>
    </source>
</evidence>
<reference evidence="8 9" key="1">
    <citation type="submission" date="2020-08" db="EMBL/GenBank/DDBJ databases">
        <title>Genome public.</title>
        <authorList>
            <person name="Liu C."/>
            <person name="Sun Q."/>
        </authorList>
    </citation>
    <scope>NUCLEOTIDE SEQUENCE [LARGE SCALE GENOMIC DNA]</scope>
    <source>
        <strain evidence="8 9">NSJ-56</strain>
    </source>
</reference>
<dbReference type="Proteomes" id="UP000646484">
    <property type="component" value="Unassembled WGS sequence"/>
</dbReference>
<keyword evidence="2" id="KW-0132">Cell division</keyword>
<keyword evidence="1" id="KW-1003">Cell membrane</keyword>
<comment type="caution">
    <text evidence="8">The sequence shown here is derived from an EMBL/GenBank/DDBJ whole genome shotgun (WGS) entry which is preliminary data.</text>
</comment>
<evidence type="ECO:0000256" key="5">
    <source>
        <dbReference type="ARBA" id="ARBA00023306"/>
    </source>
</evidence>
<evidence type="ECO:0000256" key="2">
    <source>
        <dbReference type="ARBA" id="ARBA00022618"/>
    </source>
</evidence>
<evidence type="ECO:0000256" key="3">
    <source>
        <dbReference type="ARBA" id="ARBA00022692"/>
    </source>
</evidence>
<feature type="domain" description="POTRA" evidence="7">
    <location>
        <begin position="46"/>
        <end position="106"/>
    </location>
</feature>
<proteinExistence type="predicted"/>
<organism evidence="8 9">
    <name type="scientific">Butyricimonas hominis</name>
    <dbReference type="NCBI Taxonomy" id="2763032"/>
    <lineage>
        <taxon>Bacteria</taxon>
        <taxon>Pseudomonadati</taxon>
        <taxon>Bacteroidota</taxon>
        <taxon>Bacteroidia</taxon>
        <taxon>Bacteroidales</taxon>
        <taxon>Odoribacteraceae</taxon>
        <taxon>Butyricimonas</taxon>
    </lineage>
</organism>
<keyword evidence="6" id="KW-0472">Membrane</keyword>
<sequence length="241" mass="27441">MKRVLPYILSCILLVYLIIVLTFVATKLGEVTCRGVRIAVKNTDVNMFVDEEDIMKAIKKGYGDITNKSIMAVNKDSLERILVKNPMIKSAQVYYSLDGYIHVSIKQREPVLRVMTGEGYYVDSDGKVMPLSSKFTSRVVVATGDISKKYACEKLAPFVMSLRDDSFLDAYIEQLIVRSNEDIVMIPKVGDFRIILGKVENSRERLDKLILFLKNGIAKKGWNHYKEVNLKFDNQVVCVRK</sequence>
<dbReference type="InterPro" id="IPR013685">
    <property type="entry name" value="POTRA_FtsQ_type"/>
</dbReference>
<dbReference type="Pfam" id="PF08478">
    <property type="entry name" value="POTRA_1"/>
    <property type="match status" value="1"/>
</dbReference>